<dbReference type="PROSITE" id="PS00061">
    <property type="entry name" value="ADH_SHORT"/>
    <property type="match status" value="1"/>
</dbReference>
<proteinExistence type="evidence at transcript level"/>
<dbReference type="PANTHER" id="PTHR43180">
    <property type="entry name" value="3-OXOACYL-(ACYL-CARRIER-PROTEIN) REDUCTASE (AFU_ORTHOLOGUE AFUA_6G11210)"/>
    <property type="match status" value="1"/>
</dbReference>
<dbReference type="PRINTS" id="PR00081">
    <property type="entry name" value="GDHRDH"/>
</dbReference>
<dbReference type="PRINTS" id="PR00080">
    <property type="entry name" value="SDRFAMILY"/>
</dbReference>
<evidence type="ECO:0000256" key="2">
    <source>
        <dbReference type="ARBA" id="ARBA00023002"/>
    </source>
</evidence>
<dbReference type="AlphaFoldDB" id="A0A4P9CZ83"/>
<dbReference type="PANTHER" id="PTHR43180:SF50">
    <property type="entry name" value="SHORT CHAIN DEHYDROGENASE"/>
    <property type="match status" value="1"/>
</dbReference>
<dbReference type="GO" id="GO:0016491">
    <property type="term" value="F:oxidoreductase activity"/>
    <property type="evidence" value="ECO:0007669"/>
    <property type="project" value="UniProtKB-KW"/>
</dbReference>
<dbReference type="SUPFAM" id="SSF51735">
    <property type="entry name" value="NAD(P)-binding Rossmann-fold domains"/>
    <property type="match status" value="1"/>
</dbReference>
<dbReference type="FunFam" id="3.40.50.720:FF:000084">
    <property type="entry name" value="Short-chain dehydrogenase reductase"/>
    <property type="match status" value="1"/>
</dbReference>
<dbReference type="Gene3D" id="3.40.50.720">
    <property type="entry name" value="NAD(P)-binding Rossmann-like Domain"/>
    <property type="match status" value="1"/>
</dbReference>
<dbReference type="InterPro" id="IPR036291">
    <property type="entry name" value="NAD(P)-bd_dom_sf"/>
</dbReference>
<dbReference type="EMBL" id="MK388796">
    <property type="protein sequence ID" value="QCT83324.1"/>
    <property type="molecule type" value="mRNA"/>
</dbReference>
<dbReference type="InterPro" id="IPR002347">
    <property type="entry name" value="SDR_fam"/>
</dbReference>
<evidence type="ECO:0000313" key="3">
    <source>
        <dbReference type="EMBL" id="QCT83324.1"/>
    </source>
</evidence>
<sequence length="278" mass="28716">MAADGSNGNAVPASPSRRLEGKVAFITGGAAGSGEATARLFVLHGAKVVIGDVRDEFGRAAASSIGGEDVITYVHCDVSKEADVERAVDLAVAKYGRLDIVFSNAAVLDECRGVAVAEADDFDRVMAVNVRGVFLGTKHAARAMMAAGVRGSIINNGSVATVVAGVASHAYVASKHAVLGLTRSAAAELGQHGIRVNCVSPFAYATSLACDFIHMDQKQIEQFIGAVSNLKGAVLRADDVARAAVYLASDESCYVSGQNIIIDGGFTAVNHAFGLFKN</sequence>
<dbReference type="InterPro" id="IPR020904">
    <property type="entry name" value="Sc_DH/Rdtase_CS"/>
</dbReference>
<protein>
    <submittedName>
        <fullName evidence="3">ADH</fullName>
    </submittedName>
</protein>
<comment type="similarity">
    <text evidence="1">Belongs to the short-chain dehydrogenases/reductases (SDR) family.</text>
</comment>
<name>A0A4P9CZ83_HEDCO</name>
<reference evidence="3" key="1">
    <citation type="submission" date="2019-01" db="EMBL/GenBank/DDBJ databases">
        <title>Molecular cloning, expression and characterization of a novel Hedychium coronarium short chain alcohol dehydrogenase/reductase gene.</title>
        <authorList>
            <person name="Chen H."/>
            <person name="Yue Y."/>
            <person name="Yu R."/>
            <person name="Fan Y."/>
        </authorList>
    </citation>
    <scope>NUCLEOTIDE SEQUENCE</scope>
</reference>
<evidence type="ECO:0000256" key="1">
    <source>
        <dbReference type="ARBA" id="ARBA00006484"/>
    </source>
</evidence>
<dbReference type="Pfam" id="PF13561">
    <property type="entry name" value="adh_short_C2"/>
    <property type="match status" value="1"/>
</dbReference>
<organism evidence="3">
    <name type="scientific">Hedychium coronarium</name>
    <name type="common">White butterfly ginger-lily</name>
    <dbReference type="NCBI Taxonomy" id="71610"/>
    <lineage>
        <taxon>Eukaryota</taxon>
        <taxon>Viridiplantae</taxon>
        <taxon>Streptophyta</taxon>
        <taxon>Embryophyta</taxon>
        <taxon>Tracheophyta</taxon>
        <taxon>Spermatophyta</taxon>
        <taxon>Magnoliopsida</taxon>
        <taxon>Liliopsida</taxon>
        <taxon>Zingiberales</taxon>
        <taxon>Zingiberaceae</taxon>
        <taxon>Hedychium</taxon>
    </lineage>
</organism>
<accession>A0A4P9CZ83</accession>
<keyword evidence="2" id="KW-0560">Oxidoreductase</keyword>